<keyword evidence="3" id="KW-1185">Reference proteome</keyword>
<gene>
    <name evidence="2" type="ORF">Poly30_45830</name>
</gene>
<organism evidence="2 3">
    <name type="scientific">Saltatorellus ferox</name>
    <dbReference type="NCBI Taxonomy" id="2528018"/>
    <lineage>
        <taxon>Bacteria</taxon>
        <taxon>Pseudomonadati</taxon>
        <taxon>Planctomycetota</taxon>
        <taxon>Planctomycetia</taxon>
        <taxon>Planctomycetia incertae sedis</taxon>
        <taxon>Saltatorellus</taxon>
    </lineage>
</organism>
<protein>
    <submittedName>
        <fullName evidence="2">Uncharacterized protein</fullName>
    </submittedName>
</protein>
<dbReference type="AlphaFoldDB" id="A0A518EY67"/>
<reference evidence="2 3" key="1">
    <citation type="submission" date="2019-02" db="EMBL/GenBank/DDBJ databases">
        <title>Deep-cultivation of Planctomycetes and their phenomic and genomic characterization uncovers novel biology.</title>
        <authorList>
            <person name="Wiegand S."/>
            <person name="Jogler M."/>
            <person name="Boedeker C."/>
            <person name="Pinto D."/>
            <person name="Vollmers J."/>
            <person name="Rivas-Marin E."/>
            <person name="Kohn T."/>
            <person name="Peeters S.H."/>
            <person name="Heuer A."/>
            <person name="Rast P."/>
            <person name="Oberbeckmann S."/>
            <person name="Bunk B."/>
            <person name="Jeske O."/>
            <person name="Meyerdierks A."/>
            <person name="Storesund J.E."/>
            <person name="Kallscheuer N."/>
            <person name="Luecker S."/>
            <person name="Lage O.M."/>
            <person name="Pohl T."/>
            <person name="Merkel B.J."/>
            <person name="Hornburger P."/>
            <person name="Mueller R.-W."/>
            <person name="Bruemmer F."/>
            <person name="Labrenz M."/>
            <person name="Spormann A.M."/>
            <person name="Op den Camp H."/>
            <person name="Overmann J."/>
            <person name="Amann R."/>
            <person name="Jetten M.S.M."/>
            <person name="Mascher T."/>
            <person name="Medema M.H."/>
            <person name="Devos D.P."/>
            <person name="Kaster A.-K."/>
            <person name="Ovreas L."/>
            <person name="Rohde M."/>
            <person name="Galperin M.Y."/>
            <person name="Jogler C."/>
        </authorList>
    </citation>
    <scope>NUCLEOTIDE SEQUENCE [LARGE SCALE GENOMIC DNA]</scope>
    <source>
        <strain evidence="2 3">Poly30</strain>
    </source>
</reference>
<sequence>MLLTLLHSIALLGAAPHSAPSIAPQVPSPESSLPGAIRSADVPAQIQITSTHFQAKSLVNEPQWIVFTNSERGLVRVRGLRPFECALLPIPVSGANGMSIELIARSVDGMLLSTGTFDCAQVESATTSVFIERTKTTLAGWMPRHGGRSLTKVTTKRSLMVPAMNTSTAPAAVAAPAPHVPVPVPAENRTRDKSRQLGKKKLPVI</sequence>
<dbReference type="Proteomes" id="UP000320390">
    <property type="component" value="Chromosome"/>
</dbReference>
<feature type="compositionally biased region" description="Basic residues" evidence="1">
    <location>
        <begin position="196"/>
        <end position="205"/>
    </location>
</feature>
<feature type="region of interest" description="Disordered" evidence="1">
    <location>
        <begin position="178"/>
        <end position="205"/>
    </location>
</feature>
<evidence type="ECO:0000256" key="1">
    <source>
        <dbReference type="SAM" id="MobiDB-lite"/>
    </source>
</evidence>
<name>A0A518EY67_9BACT</name>
<evidence type="ECO:0000313" key="2">
    <source>
        <dbReference type="EMBL" id="QDV09027.1"/>
    </source>
</evidence>
<evidence type="ECO:0000313" key="3">
    <source>
        <dbReference type="Proteomes" id="UP000320390"/>
    </source>
</evidence>
<dbReference type="EMBL" id="CP036434">
    <property type="protein sequence ID" value="QDV09027.1"/>
    <property type="molecule type" value="Genomic_DNA"/>
</dbReference>
<proteinExistence type="predicted"/>
<accession>A0A518EY67</accession>